<name>A0AAN6MNI5_9PEZI</name>
<sequence length="456" mass="47522">MASLFKSVAATAVALLLACGAEAQDTTTTTSSSPSACATVLKPSYSAPVVADGWKAQLIATDLSRPRGLKFDTKGALLVIESGVGLKHLTFTDNGGTCLSVKSSKTVITDKDLNHGLELSQDGKTLYVSSASTVFSYTYDPDTISATNPTRLITNMSHPSGGGHVTRTLLLSKKHPSHLLVSRGSASNLDLPSLTESSGVSQIRVFNISSEASSSFPYDYPTGGVLLARGLRNSVGVAEHPSTGGIWSVENSADNVARGGRDVHEDNPGEELNAHGPVPTTTNDNNNTPNNYGYPTCFALWSPSSAPSFSTLPVGTQFALDPANDTLCAAMTPPRLTFPAHTAPLDLKFPPTKNGSVEEAFITFHGSWNRAAPAGYKLSILSFSPSSGEPVAQRDSIDALRDVMSAPDVGVCGGREGGCMRPVGMAFDAAGRLWVASDATGEVWVVMRGGEGGEGG</sequence>
<evidence type="ECO:0000256" key="2">
    <source>
        <dbReference type="SAM" id="SignalP"/>
    </source>
</evidence>
<dbReference type="Gene3D" id="2.120.10.30">
    <property type="entry name" value="TolB, C-terminal domain"/>
    <property type="match status" value="1"/>
</dbReference>
<feature type="region of interest" description="Disordered" evidence="1">
    <location>
        <begin position="257"/>
        <end position="289"/>
    </location>
</feature>
<keyword evidence="2" id="KW-0732">Signal</keyword>
<dbReference type="InterPro" id="IPR054539">
    <property type="entry name" value="Beta-prop_PDH"/>
</dbReference>
<reference evidence="4" key="1">
    <citation type="journal article" date="2023" name="Mol. Phylogenet. Evol.">
        <title>Genome-scale phylogeny and comparative genomics of the fungal order Sordariales.</title>
        <authorList>
            <person name="Hensen N."/>
            <person name="Bonometti L."/>
            <person name="Westerberg I."/>
            <person name="Brannstrom I.O."/>
            <person name="Guillou S."/>
            <person name="Cros-Aarteil S."/>
            <person name="Calhoun S."/>
            <person name="Haridas S."/>
            <person name="Kuo A."/>
            <person name="Mondo S."/>
            <person name="Pangilinan J."/>
            <person name="Riley R."/>
            <person name="LaButti K."/>
            <person name="Andreopoulos B."/>
            <person name="Lipzen A."/>
            <person name="Chen C."/>
            <person name="Yan M."/>
            <person name="Daum C."/>
            <person name="Ng V."/>
            <person name="Clum A."/>
            <person name="Steindorff A."/>
            <person name="Ohm R.A."/>
            <person name="Martin F."/>
            <person name="Silar P."/>
            <person name="Natvig D.O."/>
            <person name="Lalanne C."/>
            <person name="Gautier V."/>
            <person name="Ament-Velasquez S.L."/>
            <person name="Kruys A."/>
            <person name="Hutchinson M.I."/>
            <person name="Powell A.J."/>
            <person name="Barry K."/>
            <person name="Miller A.N."/>
            <person name="Grigoriev I.V."/>
            <person name="Debuchy R."/>
            <person name="Gladieux P."/>
            <person name="Hiltunen Thoren M."/>
            <person name="Johannesson H."/>
        </authorList>
    </citation>
    <scope>NUCLEOTIDE SEQUENCE</scope>
    <source>
        <strain evidence="4">CBS 103.79</strain>
    </source>
</reference>
<gene>
    <name evidence="4" type="ORF">C8A05DRAFT_14135</name>
</gene>
<proteinExistence type="predicted"/>
<organism evidence="4 5">
    <name type="scientific">Staphylotrichum tortipilum</name>
    <dbReference type="NCBI Taxonomy" id="2831512"/>
    <lineage>
        <taxon>Eukaryota</taxon>
        <taxon>Fungi</taxon>
        <taxon>Dikarya</taxon>
        <taxon>Ascomycota</taxon>
        <taxon>Pezizomycotina</taxon>
        <taxon>Sordariomycetes</taxon>
        <taxon>Sordariomycetidae</taxon>
        <taxon>Sordariales</taxon>
        <taxon>Chaetomiaceae</taxon>
        <taxon>Staphylotrichum</taxon>
    </lineage>
</organism>
<dbReference type="InterPro" id="IPR011042">
    <property type="entry name" value="6-blade_b-propeller_TolB-like"/>
</dbReference>
<evidence type="ECO:0000313" key="5">
    <source>
        <dbReference type="Proteomes" id="UP001303889"/>
    </source>
</evidence>
<feature type="domain" description="Pyrroloquinoline quinone-dependent pyranose dehydrogenase beta-propeller" evidence="3">
    <location>
        <begin position="48"/>
        <end position="448"/>
    </location>
</feature>
<evidence type="ECO:0000259" key="3">
    <source>
        <dbReference type="Pfam" id="PF22807"/>
    </source>
</evidence>
<evidence type="ECO:0000313" key="4">
    <source>
        <dbReference type="EMBL" id="KAK3903924.1"/>
    </source>
</evidence>
<dbReference type="EMBL" id="MU855422">
    <property type="protein sequence ID" value="KAK3903924.1"/>
    <property type="molecule type" value="Genomic_DNA"/>
</dbReference>
<accession>A0AAN6MNI5</accession>
<reference evidence="4" key="2">
    <citation type="submission" date="2023-05" db="EMBL/GenBank/DDBJ databases">
        <authorList>
            <consortium name="Lawrence Berkeley National Laboratory"/>
            <person name="Steindorff A."/>
            <person name="Hensen N."/>
            <person name="Bonometti L."/>
            <person name="Westerberg I."/>
            <person name="Brannstrom I.O."/>
            <person name="Guillou S."/>
            <person name="Cros-Aarteil S."/>
            <person name="Calhoun S."/>
            <person name="Haridas S."/>
            <person name="Kuo A."/>
            <person name="Mondo S."/>
            <person name="Pangilinan J."/>
            <person name="Riley R."/>
            <person name="Labutti K."/>
            <person name="Andreopoulos B."/>
            <person name="Lipzen A."/>
            <person name="Chen C."/>
            <person name="Yanf M."/>
            <person name="Daum C."/>
            <person name="Ng V."/>
            <person name="Clum A."/>
            <person name="Ohm R."/>
            <person name="Martin F."/>
            <person name="Silar P."/>
            <person name="Natvig D."/>
            <person name="Lalanne C."/>
            <person name="Gautier V."/>
            <person name="Ament-Velasquez S.L."/>
            <person name="Kruys A."/>
            <person name="Hutchinson M.I."/>
            <person name="Powell A.J."/>
            <person name="Barry K."/>
            <person name="Miller A.N."/>
            <person name="Grigoriev I.V."/>
            <person name="Debuchy R."/>
            <person name="Gladieux P."/>
            <person name="Thoren M.H."/>
            <person name="Johannesson H."/>
        </authorList>
    </citation>
    <scope>NUCLEOTIDE SEQUENCE</scope>
    <source>
        <strain evidence="4">CBS 103.79</strain>
    </source>
</reference>
<feature type="non-terminal residue" evidence="4">
    <location>
        <position position="456"/>
    </location>
</feature>
<comment type="caution">
    <text evidence="4">The sequence shown here is derived from an EMBL/GenBank/DDBJ whole genome shotgun (WGS) entry which is preliminary data.</text>
</comment>
<dbReference type="SUPFAM" id="SSF50952">
    <property type="entry name" value="Soluble quinoprotein glucose dehydrogenase"/>
    <property type="match status" value="1"/>
</dbReference>
<protein>
    <submittedName>
        <fullName evidence="4">Soluble quino protein glucose/sorbosone dehydrogenase</fullName>
    </submittedName>
</protein>
<keyword evidence="5" id="KW-1185">Reference proteome</keyword>
<feature type="chain" id="PRO_5042956303" evidence="2">
    <location>
        <begin position="24"/>
        <end position="456"/>
    </location>
</feature>
<feature type="compositionally biased region" description="Low complexity" evidence="1">
    <location>
        <begin position="279"/>
        <end position="289"/>
    </location>
</feature>
<dbReference type="AlphaFoldDB" id="A0AAN6MNI5"/>
<dbReference type="Pfam" id="PF22807">
    <property type="entry name" value="TrAA12"/>
    <property type="match status" value="1"/>
</dbReference>
<dbReference type="InterPro" id="IPR011041">
    <property type="entry name" value="Quinoprot_gluc/sorb_DH_b-prop"/>
</dbReference>
<feature type="signal peptide" evidence="2">
    <location>
        <begin position="1"/>
        <end position="23"/>
    </location>
</feature>
<dbReference type="PROSITE" id="PS51257">
    <property type="entry name" value="PROKAR_LIPOPROTEIN"/>
    <property type="match status" value="1"/>
</dbReference>
<evidence type="ECO:0000256" key="1">
    <source>
        <dbReference type="SAM" id="MobiDB-lite"/>
    </source>
</evidence>
<dbReference type="Proteomes" id="UP001303889">
    <property type="component" value="Unassembled WGS sequence"/>
</dbReference>